<dbReference type="InParanoid" id="A0A0C3F9U2"/>
<dbReference type="AlphaFoldDB" id="A0A0C3F9U2"/>
<organism evidence="3 4">
    <name type="scientific">Piloderma croceum (strain F 1598)</name>
    <dbReference type="NCBI Taxonomy" id="765440"/>
    <lineage>
        <taxon>Eukaryota</taxon>
        <taxon>Fungi</taxon>
        <taxon>Dikarya</taxon>
        <taxon>Basidiomycota</taxon>
        <taxon>Agaricomycotina</taxon>
        <taxon>Agaricomycetes</taxon>
        <taxon>Agaricomycetidae</taxon>
        <taxon>Atheliales</taxon>
        <taxon>Atheliaceae</taxon>
        <taxon>Piloderma</taxon>
    </lineage>
</organism>
<accession>A0A0C3F9U2</accession>
<dbReference type="Pfam" id="PF01926">
    <property type="entry name" value="MMR_HSR1"/>
    <property type="match status" value="1"/>
</dbReference>
<dbReference type="STRING" id="765440.A0A0C3F9U2"/>
<dbReference type="HOGENOM" id="CLU_018003_0_0_1"/>
<dbReference type="GO" id="GO:0005525">
    <property type="term" value="F:GTP binding"/>
    <property type="evidence" value="ECO:0007669"/>
    <property type="project" value="InterPro"/>
</dbReference>
<dbReference type="CDD" id="cd00882">
    <property type="entry name" value="Ras_like_GTPase"/>
    <property type="match status" value="1"/>
</dbReference>
<keyword evidence="4" id="KW-1185">Reference proteome</keyword>
<evidence type="ECO:0000259" key="2">
    <source>
        <dbReference type="Pfam" id="PF01926"/>
    </source>
</evidence>
<dbReference type="Gene3D" id="3.40.50.300">
    <property type="entry name" value="P-loop containing nucleotide triphosphate hydrolases"/>
    <property type="match status" value="1"/>
</dbReference>
<feature type="compositionally biased region" description="Basic and acidic residues" evidence="1">
    <location>
        <begin position="264"/>
        <end position="273"/>
    </location>
</feature>
<evidence type="ECO:0000256" key="1">
    <source>
        <dbReference type="SAM" id="MobiDB-lite"/>
    </source>
</evidence>
<evidence type="ECO:0000313" key="4">
    <source>
        <dbReference type="Proteomes" id="UP000054166"/>
    </source>
</evidence>
<reference evidence="4" key="2">
    <citation type="submission" date="2015-01" db="EMBL/GenBank/DDBJ databases">
        <title>Evolutionary Origins and Diversification of the Mycorrhizal Mutualists.</title>
        <authorList>
            <consortium name="DOE Joint Genome Institute"/>
            <consortium name="Mycorrhizal Genomics Consortium"/>
            <person name="Kohler A."/>
            <person name="Kuo A."/>
            <person name="Nagy L.G."/>
            <person name="Floudas D."/>
            <person name="Copeland A."/>
            <person name="Barry K.W."/>
            <person name="Cichocki N."/>
            <person name="Veneault-Fourrey C."/>
            <person name="LaButti K."/>
            <person name="Lindquist E.A."/>
            <person name="Lipzen A."/>
            <person name="Lundell T."/>
            <person name="Morin E."/>
            <person name="Murat C."/>
            <person name="Riley R."/>
            <person name="Ohm R."/>
            <person name="Sun H."/>
            <person name="Tunlid A."/>
            <person name="Henrissat B."/>
            <person name="Grigoriev I.V."/>
            <person name="Hibbett D.S."/>
            <person name="Martin F."/>
        </authorList>
    </citation>
    <scope>NUCLEOTIDE SEQUENCE [LARGE SCALE GENOMIC DNA]</scope>
    <source>
        <strain evidence="4">F 1598</strain>
    </source>
</reference>
<sequence>VIGATGVGKSSFINIAVGNNLTTIGHDMRSCTQGVQAVRCMYPENPDRRIVFLDTPGFDDTSRTDTDILIDISEWLKTTYNKRVKLTGLLFLHRISDNRMSGTSRRNTDIFEMVCGPGALQNVILVTTMWDTIDMATGSQCEEELRTDYWRSMISSGSRIARFDYTHQSAWKILSQFTNDALPLLLQKEMVEEKKTLQQTTAGNAHFQWLHQLVIQFRDILTAIRRQFSGLPEPSGIREEQQQSMAGETMADTDAKPLELNQPTDEKGPGEKVRRVLAGLRQWLSGRMKGGKRGEGRGSRSGVTGNRVVLV</sequence>
<dbReference type="EMBL" id="KN833033">
    <property type="protein sequence ID" value="KIM76639.1"/>
    <property type="molecule type" value="Genomic_DNA"/>
</dbReference>
<reference evidence="3 4" key="1">
    <citation type="submission" date="2014-04" db="EMBL/GenBank/DDBJ databases">
        <authorList>
            <consortium name="DOE Joint Genome Institute"/>
            <person name="Kuo A."/>
            <person name="Tarkka M."/>
            <person name="Buscot F."/>
            <person name="Kohler A."/>
            <person name="Nagy L.G."/>
            <person name="Floudas D."/>
            <person name="Copeland A."/>
            <person name="Barry K.W."/>
            <person name="Cichocki N."/>
            <person name="Veneault-Fourrey C."/>
            <person name="LaButti K."/>
            <person name="Lindquist E.A."/>
            <person name="Lipzen A."/>
            <person name="Lundell T."/>
            <person name="Morin E."/>
            <person name="Murat C."/>
            <person name="Sun H."/>
            <person name="Tunlid A."/>
            <person name="Henrissat B."/>
            <person name="Grigoriev I.V."/>
            <person name="Hibbett D.S."/>
            <person name="Martin F."/>
            <person name="Nordberg H.P."/>
            <person name="Cantor M.N."/>
            <person name="Hua S.X."/>
        </authorList>
    </citation>
    <scope>NUCLEOTIDE SEQUENCE [LARGE SCALE GENOMIC DNA]</scope>
    <source>
        <strain evidence="3 4">F 1598</strain>
    </source>
</reference>
<evidence type="ECO:0000313" key="3">
    <source>
        <dbReference type="EMBL" id="KIM76639.1"/>
    </source>
</evidence>
<gene>
    <name evidence="3" type="ORF">PILCRDRAFT_77616</name>
</gene>
<feature type="region of interest" description="Disordered" evidence="1">
    <location>
        <begin position="231"/>
        <end position="273"/>
    </location>
</feature>
<dbReference type="InterPro" id="IPR006073">
    <property type="entry name" value="GTP-bd"/>
</dbReference>
<feature type="domain" description="G" evidence="2">
    <location>
        <begin position="1"/>
        <end position="92"/>
    </location>
</feature>
<dbReference type="SUPFAM" id="SSF52540">
    <property type="entry name" value="P-loop containing nucleoside triphosphate hydrolases"/>
    <property type="match status" value="1"/>
</dbReference>
<dbReference type="Proteomes" id="UP000054166">
    <property type="component" value="Unassembled WGS sequence"/>
</dbReference>
<proteinExistence type="predicted"/>
<feature type="non-terminal residue" evidence="3">
    <location>
        <position position="1"/>
    </location>
</feature>
<dbReference type="OrthoDB" id="2614383at2759"/>
<name>A0A0C3F9U2_PILCF</name>
<protein>
    <recommendedName>
        <fullName evidence="2">G domain-containing protein</fullName>
    </recommendedName>
</protein>
<dbReference type="InterPro" id="IPR027417">
    <property type="entry name" value="P-loop_NTPase"/>
</dbReference>